<feature type="transmembrane region" description="Helical" evidence="1">
    <location>
        <begin position="20"/>
        <end position="43"/>
    </location>
</feature>
<organism evidence="2 3">
    <name type="scientific">Lithospermum erythrorhizon</name>
    <name type="common">Purple gromwell</name>
    <name type="synonym">Lithospermum officinale var. erythrorhizon</name>
    <dbReference type="NCBI Taxonomy" id="34254"/>
    <lineage>
        <taxon>Eukaryota</taxon>
        <taxon>Viridiplantae</taxon>
        <taxon>Streptophyta</taxon>
        <taxon>Embryophyta</taxon>
        <taxon>Tracheophyta</taxon>
        <taxon>Spermatophyta</taxon>
        <taxon>Magnoliopsida</taxon>
        <taxon>eudicotyledons</taxon>
        <taxon>Gunneridae</taxon>
        <taxon>Pentapetalae</taxon>
        <taxon>asterids</taxon>
        <taxon>lamiids</taxon>
        <taxon>Boraginales</taxon>
        <taxon>Boraginaceae</taxon>
        <taxon>Boraginoideae</taxon>
        <taxon>Lithospermeae</taxon>
        <taxon>Lithospermum</taxon>
    </lineage>
</organism>
<evidence type="ECO:0000256" key="1">
    <source>
        <dbReference type="SAM" id="Phobius"/>
    </source>
</evidence>
<keyword evidence="3" id="KW-1185">Reference proteome</keyword>
<dbReference type="EMBL" id="BAABME010027332">
    <property type="protein sequence ID" value="GAA0175409.1"/>
    <property type="molecule type" value="Genomic_DNA"/>
</dbReference>
<gene>
    <name evidence="2" type="ORF">LIER_41910</name>
</gene>
<keyword evidence="1" id="KW-0812">Transmembrane</keyword>
<dbReference type="Proteomes" id="UP001454036">
    <property type="component" value="Unassembled WGS sequence"/>
</dbReference>
<protein>
    <submittedName>
        <fullName evidence="2">Uncharacterized protein</fullName>
    </submittedName>
</protein>
<reference evidence="2 3" key="1">
    <citation type="submission" date="2024-01" db="EMBL/GenBank/DDBJ databases">
        <title>The complete chloroplast genome sequence of Lithospermum erythrorhizon: insights into the phylogenetic relationship among Boraginaceae species and the maternal lineages of purple gromwells.</title>
        <authorList>
            <person name="Okada T."/>
            <person name="Watanabe K."/>
        </authorList>
    </citation>
    <scope>NUCLEOTIDE SEQUENCE [LARGE SCALE GENOMIC DNA]</scope>
</reference>
<sequence length="75" mass="7955">MEGVDYHLGQIYARGHVGAAAIDAIVFHLALLATMKCVLAMLISPLVATSASALELFDATKLVCELQIVQNSGRN</sequence>
<accession>A0AAV3RG76</accession>
<keyword evidence="1" id="KW-0472">Membrane</keyword>
<proteinExistence type="predicted"/>
<comment type="caution">
    <text evidence="2">The sequence shown here is derived from an EMBL/GenBank/DDBJ whole genome shotgun (WGS) entry which is preliminary data.</text>
</comment>
<name>A0AAV3RG76_LITER</name>
<keyword evidence="1" id="KW-1133">Transmembrane helix</keyword>
<dbReference type="AlphaFoldDB" id="A0AAV3RG76"/>
<evidence type="ECO:0000313" key="3">
    <source>
        <dbReference type="Proteomes" id="UP001454036"/>
    </source>
</evidence>
<evidence type="ECO:0000313" key="2">
    <source>
        <dbReference type="EMBL" id="GAA0175409.1"/>
    </source>
</evidence>